<organism evidence="1 2">
    <name type="scientific">Marinisporobacter balticus</name>
    <dbReference type="NCBI Taxonomy" id="2018667"/>
    <lineage>
        <taxon>Bacteria</taxon>
        <taxon>Bacillati</taxon>
        <taxon>Bacillota</taxon>
        <taxon>Clostridia</taxon>
        <taxon>Peptostreptococcales</taxon>
        <taxon>Thermotaleaceae</taxon>
        <taxon>Marinisporobacter</taxon>
    </lineage>
</organism>
<dbReference type="Proteomes" id="UP000294919">
    <property type="component" value="Unassembled WGS sequence"/>
</dbReference>
<dbReference type="RefSeq" id="WP_132245557.1">
    <property type="nucleotide sequence ID" value="NZ_SLWV01000013.1"/>
</dbReference>
<dbReference type="EMBL" id="SLWV01000013">
    <property type="protein sequence ID" value="TCO74426.1"/>
    <property type="molecule type" value="Genomic_DNA"/>
</dbReference>
<reference evidence="1 2" key="1">
    <citation type="submission" date="2019-03" db="EMBL/GenBank/DDBJ databases">
        <title>Genomic Encyclopedia of Type Strains, Phase IV (KMG-IV): sequencing the most valuable type-strain genomes for metagenomic binning, comparative biology and taxonomic classification.</title>
        <authorList>
            <person name="Goeker M."/>
        </authorList>
    </citation>
    <scope>NUCLEOTIDE SEQUENCE [LARGE SCALE GENOMIC DNA]</scope>
    <source>
        <strain evidence="1 2">DSM 102940</strain>
    </source>
</reference>
<gene>
    <name evidence="1" type="ORF">EV214_11372</name>
</gene>
<proteinExistence type="predicted"/>
<evidence type="ECO:0000313" key="2">
    <source>
        <dbReference type="Proteomes" id="UP000294919"/>
    </source>
</evidence>
<protein>
    <submittedName>
        <fullName evidence="1">Uncharacterized protein</fullName>
    </submittedName>
</protein>
<evidence type="ECO:0000313" key="1">
    <source>
        <dbReference type="EMBL" id="TCO74426.1"/>
    </source>
</evidence>
<accession>A0A4R2KTK3</accession>
<keyword evidence="2" id="KW-1185">Reference proteome</keyword>
<name>A0A4R2KTK3_9FIRM</name>
<sequence>MDIIRFKEECTALQEITANNIDRAEKTIELYKRMLLEEHCYEWSMKRGQHYEIEKHRKIQLLFKKNR</sequence>
<comment type="caution">
    <text evidence="1">The sequence shown here is derived from an EMBL/GenBank/DDBJ whole genome shotgun (WGS) entry which is preliminary data.</text>
</comment>
<dbReference type="AlphaFoldDB" id="A0A4R2KTK3"/>